<dbReference type="PANTHER" id="PTHR30344">
    <property type="entry name" value="6-PHOSPHOGLUCONOLACTONASE-RELATED"/>
    <property type="match status" value="1"/>
</dbReference>
<sequence>MIRFWLGGYGPAMDGSAEGIGLLAGDEGAPTALEYRGAVTRTSSPSWLAQHPSLDVVYAALEGDAGVQAFARSGESALRPLGEPVAAGDGVCHVAVSSSGSFLIASCYGDGRVVRIGIDAQGQLVPDAVNKAAELRAALLGEPLEETAPAGVAAAASDPYSGELTATGDARSSHAHSAAFLADGRIATTDLGFDLVRIWRPIAGGLVLDHEVLLPVGTGPRHMVAHPSGHLHVVTEYSCEVFTLAAGRDGTWAVVSSVLASPVAEIGVDFPAELARTRDARFLYTALRGSNTIAALRVRGGGEALEAIALADSGVDWPRHHLVHEGKLLVAGQRSDTVALIDLDERTGAPLDIRHIAQAPAPTHILPVR</sequence>
<dbReference type="InterPro" id="IPR019405">
    <property type="entry name" value="Lactonase_7-beta_prop"/>
</dbReference>
<keyword evidence="3" id="KW-1185">Reference proteome</keyword>
<proteinExistence type="inferred from homology"/>
<dbReference type="PANTHER" id="PTHR30344:SF1">
    <property type="entry name" value="6-PHOSPHOGLUCONOLACTONASE"/>
    <property type="match status" value="1"/>
</dbReference>
<dbReference type="GO" id="GO:0017057">
    <property type="term" value="F:6-phosphogluconolactonase activity"/>
    <property type="evidence" value="ECO:0007669"/>
    <property type="project" value="UniProtKB-EC"/>
</dbReference>
<evidence type="ECO:0000313" key="2">
    <source>
        <dbReference type="EMBL" id="MDR6143535.1"/>
    </source>
</evidence>
<name>A0ABU1HWR0_9MICO</name>
<dbReference type="InterPro" id="IPR050282">
    <property type="entry name" value="Cycloisomerase_2"/>
</dbReference>
<comment type="similarity">
    <text evidence="1">Belongs to the cycloisomerase 2 family.</text>
</comment>
<dbReference type="Gene3D" id="2.130.10.10">
    <property type="entry name" value="YVTN repeat-like/Quinoprotein amine dehydrogenase"/>
    <property type="match status" value="1"/>
</dbReference>
<dbReference type="InterPro" id="IPR011048">
    <property type="entry name" value="Haem_d1_sf"/>
</dbReference>
<dbReference type="Pfam" id="PF10282">
    <property type="entry name" value="Lactonase"/>
    <property type="match status" value="1"/>
</dbReference>
<accession>A0ABU1HWR0</accession>
<organism evidence="2 3">
    <name type="scientific">Microbacterium foliorum</name>
    <dbReference type="NCBI Taxonomy" id="104336"/>
    <lineage>
        <taxon>Bacteria</taxon>
        <taxon>Bacillati</taxon>
        <taxon>Actinomycetota</taxon>
        <taxon>Actinomycetes</taxon>
        <taxon>Micrococcales</taxon>
        <taxon>Microbacteriaceae</taxon>
        <taxon>Microbacterium</taxon>
    </lineage>
</organism>
<dbReference type="InterPro" id="IPR015943">
    <property type="entry name" value="WD40/YVTN_repeat-like_dom_sf"/>
</dbReference>
<dbReference type="EC" id="3.1.1.31" evidence="2"/>
<dbReference type="SUPFAM" id="SSF51004">
    <property type="entry name" value="C-terminal (heme d1) domain of cytochrome cd1-nitrite reductase"/>
    <property type="match status" value="1"/>
</dbReference>
<evidence type="ECO:0000256" key="1">
    <source>
        <dbReference type="ARBA" id="ARBA00005564"/>
    </source>
</evidence>
<dbReference type="EMBL" id="JAVIZQ010000001">
    <property type="protein sequence ID" value="MDR6143535.1"/>
    <property type="molecule type" value="Genomic_DNA"/>
</dbReference>
<reference evidence="2 3" key="1">
    <citation type="submission" date="2023-08" db="EMBL/GenBank/DDBJ databases">
        <title>Functional and genomic diversity of the sorghum phyllosphere microbiome.</title>
        <authorList>
            <person name="Shade A."/>
        </authorList>
    </citation>
    <scope>NUCLEOTIDE SEQUENCE [LARGE SCALE GENOMIC DNA]</scope>
    <source>
        <strain evidence="2 3">SORGH_AS_0445</strain>
    </source>
</reference>
<keyword evidence="2" id="KW-0378">Hydrolase</keyword>
<gene>
    <name evidence="2" type="ORF">QE375_003089</name>
</gene>
<comment type="caution">
    <text evidence="2">The sequence shown here is derived from an EMBL/GenBank/DDBJ whole genome shotgun (WGS) entry which is preliminary data.</text>
</comment>
<dbReference type="RefSeq" id="WP_309692722.1">
    <property type="nucleotide sequence ID" value="NZ_JAVIZQ010000001.1"/>
</dbReference>
<evidence type="ECO:0000313" key="3">
    <source>
        <dbReference type="Proteomes" id="UP001249291"/>
    </source>
</evidence>
<protein>
    <submittedName>
        <fullName evidence="2">6-phosphogluconolactonase</fullName>
        <ecNumber evidence="2">3.1.1.31</ecNumber>
    </submittedName>
</protein>
<dbReference type="Proteomes" id="UP001249291">
    <property type="component" value="Unassembled WGS sequence"/>
</dbReference>